<evidence type="ECO:0000256" key="1">
    <source>
        <dbReference type="SAM" id="MobiDB-lite"/>
    </source>
</evidence>
<evidence type="ECO:0000313" key="3">
    <source>
        <dbReference type="Proteomes" id="UP001419268"/>
    </source>
</evidence>
<feature type="region of interest" description="Disordered" evidence="1">
    <location>
        <begin position="1"/>
        <end position="35"/>
    </location>
</feature>
<feature type="region of interest" description="Disordered" evidence="1">
    <location>
        <begin position="165"/>
        <end position="230"/>
    </location>
</feature>
<proteinExistence type="predicted"/>
<dbReference type="AlphaFoldDB" id="A0AAP0HYS0"/>
<gene>
    <name evidence="2" type="ORF">Scep_024770</name>
</gene>
<organism evidence="2 3">
    <name type="scientific">Stephania cephalantha</name>
    <dbReference type="NCBI Taxonomy" id="152367"/>
    <lineage>
        <taxon>Eukaryota</taxon>
        <taxon>Viridiplantae</taxon>
        <taxon>Streptophyta</taxon>
        <taxon>Embryophyta</taxon>
        <taxon>Tracheophyta</taxon>
        <taxon>Spermatophyta</taxon>
        <taxon>Magnoliopsida</taxon>
        <taxon>Ranunculales</taxon>
        <taxon>Menispermaceae</taxon>
        <taxon>Menispermoideae</taxon>
        <taxon>Cissampelideae</taxon>
        <taxon>Stephania</taxon>
    </lineage>
</organism>
<accession>A0AAP0HYS0</accession>
<evidence type="ECO:0000313" key="2">
    <source>
        <dbReference type="EMBL" id="KAK9101340.1"/>
    </source>
</evidence>
<reference evidence="2 3" key="1">
    <citation type="submission" date="2024-01" db="EMBL/GenBank/DDBJ databases">
        <title>Genome assemblies of Stephania.</title>
        <authorList>
            <person name="Yang L."/>
        </authorList>
    </citation>
    <scope>NUCLEOTIDE SEQUENCE [LARGE SCALE GENOMIC DNA]</scope>
    <source>
        <strain evidence="2">JXDWG</strain>
        <tissue evidence="2">Leaf</tissue>
    </source>
</reference>
<name>A0AAP0HYS0_9MAGN</name>
<dbReference type="Proteomes" id="UP001419268">
    <property type="component" value="Unassembled WGS sequence"/>
</dbReference>
<comment type="caution">
    <text evidence="2">The sequence shown here is derived from an EMBL/GenBank/DDBJ whole genome shotgun (WGS) entry which is preliminary data.</text>
</comment>
<protein>
    <submittedName>
        <fullName evidence="2">Uncharacterized protein</fullName>
    </submittedName>
</protein>
<dbReference type="EMBL" id="JBBNAG010000010">
    <property type="protein sequence ID" value="KAK9101340.1"/>
    <property type="molecule type" value="Genomic_DNA"/>
</dbReference>
<sequence length="230" mass="25372">MLKGLLGSRSNTVEPSHPFLQGPLGESWKHDGTKSPRPLEELWTHGGIKSPTHIYYIMIIGQQGKVELDVPDRYLGLVQVSGLSSGLGRATQPYFSRIMSNQSGNSYNLRETSDRDERNWRAQMEQRMTVMAETYQKAIHDMRSAQDQRVYTKWRRGGVSVAAAEEDCGESQPPLEEGGSNIIAAAATHGGASTKRPHERKHERRGDSHDPPLITGAGRSGAPPSKRTGD</sequence>
<keyword evidence="3" id="KW-1185">Reference proteome</keyword>